<evidence type="ECO:0000259" key="3">
    <source>
        <dbReference type="Pfam" id="PF20568"/>
    </source>
</evidence>
<gene>
    <name evidence="4" type="ORF">SAMN05216252_104406</name>
</gene>
<keyword evidence="2" id="KW-0812">Transmembrane</keyword>
<dbReference type="EMBL" id="FZOF01000004">
    <property type="protein sequence ID" value="SNS27725.1"/>
    <property type="molecule type" value="Genomic_DNA"/>
</dbReference>
<evidence type="ECO:0000313" key="5">
    <source>
        <dbReference type="Proteomes" id="UP000198280"/>
    </source>
</evidence>
<feature type="compositionally biased region" description="Pro residues" evidence="1">
    <location>
        <begin position="1"/>
        <end position="18"/>
    </location>
</feature>
<dbReference type="AlphaFoldDB" id="A0A239D5M7"/>
<dbReference type="OrthoDB" id="4655582at2"/>
<feature type="region of interest" description="Disordered" evidence="1">
    <location>
        <begin position="1"/>
        <end position="26"/>
    </location>
</feature>
<protein>
    <recommendedName>
        <fullName evidence="3">DUF6777 domain-containing protein</fullName>
    </recommendedName>
</protein>
<sequence>MTPPPPRQPPGAPDPGQDPPAHARRGWWTSSAGLSALAALGAAALVLAVFLAGVGGGGTAAPERSPSPGGPRIVLQPAQVAGLDAFTAGTAGEFPPADAPAPTLTPGPPAAYGAPSVSGGTRALYGGTKGRASCDVAEQTRYLTEDPGKAAAFARVAVIDADGIGRYLKSLTPALLRADTRVTDHGYADGSETSFAAVLEAGTAVLVDDRGVPRVRCAGGNPLSAPKAAEGAGHTGQPWPGFRASEVVAVHPASQTHRSFVLYDAGRDKLFRRPAGTRGADDTWLG</sequence>
<evidence type="ECO:0000256" key="2">
    <source>
        <dbReference type="SAM" id="Phobius"/>
    </source>
</evidence>
<keyword evidence="5" id="KW-1185">Reference proteome</keyword>
<dbReference type="Proteomes" id="UP000198280">
    <property type="component" value="Unassembled WGS sequence"/>
</dbReference>
<dbReference type="InterPro" id="IPR046704">
    <property type="entry name" value="DUF6777"/>
</dbReference>
<dbReference type="RefSeq" id="WP_089223489.1">
    <property type="nucleotide sequence ID" value="NZ_FZOF01000004.1"/>
</dbReference>
<keyword evidence="2" id="KW-0472">Membrane</keyword>
<evidence type="ECO:0000313" key="4">
    <source>
        <dbReference type="EMBL" id="SNS27725.1"/>
    </source>
</evidence>
<name>A0A239D5M7_9ACTN</name>
<dbReference type="Pfam" id="PF20568">
    <property type="entry name" value="DUF6777"/>
    <property type="match status" value="1"/>
</dbReference>
<feature type="transmembrane region" description="Helical" evidence="2">
    <location>
        <begin position="34"/>
        <end position="54"/>
    </location>
</feature>
<evidence type="ECO:0000256" key="1">
    <source>
        <dbReference type="SAM" id="MobiDB-lite"/>
    </source>
</evidence>
<organism evidence="4 5">
    <name type="scientific">Actinacidiphila glaucinigra</name>
    <dbReference type="NCBI Taxonomy" id="235986"/>
    <lineage>
        <taxon>Bacteria</taxon>
        <taxon>Bacillati</taxon>
        <taxon>Actinomycetota</taxon>
        <taxon>Actinomycetes</taxon>
        <taxon>Kitasatosporales</taxon>
        <taxon>Streptomycetaceae</taxon>
        <taxon>Actinacidiphila</taxon>
    </lineage>
</organism>
<keyword evidence="2" id="KW-1133">Transmembrane helix</keyword>
<feature type="region of interest" description="Disordered" evidence="1">
    <location>
        <begin position="88"/>
        <end position="115"/>
    </location>
</feature>
<accession>A0A239D5M7</accession>
<feature type="compositionally biased region" description="Pro residues" evidence="1">
    <location>
        <begin position="97"/>
        <end position="109"/>
    </location>
</feature>
<reference evidence="4 5" key="1">
    <citation type="submission" date="2017-06" db="EMBL/GenBank/DDBJ databases">
        <authorList>
            <person name="Kim H.J."/>
            <person name="Triplett B.A."/>
        </authorList>
    </citation>
    <scope>NUCLEOTIDE SEQUENCE [LARGE SCALE GENOMIC DNA]</scope>
    <source>
        <strain evidence="4 5">CGMCC 4.1858</strain>
    </source>
</reference>
<feature type="domain" description="DUF6777" evidence="3">
    <location>
        <begin position="116"/>
        <end position="276"/>
    </location>
</feature>
<proteinExistence type="predicted"/>